<dbReference type="Pfam" id="PF01764">
    <property type="entry name" value="Lipase_3"/>
    <property type="match status" value="1"/>
</dbReference>
<evidence type="ECO:0000256" key="16">
    <source>
        <dbReference type="ARBA" id="ARBA00023180"/>
    </source>
</evidence>
<evidence type="ECO:0000256" key="13">
    <source>
        <dbReference type="ARBA" id="ARBA00023006"/>
    </source>
</evidence>
<dbReference type="PANTHER" id="PTHR47175">
    <property type="entry name" value="LIPASE ATG15-RELATED"/>
    <property type="match status" value="1"/>
</dbReference>
<feature type="signal peptide" evidence="20">
    <location>
        <begin position="1"/>
        <end position="26"/>
    </location>
</feature>
<dbReference type="GO" id="GO:0004806">
    <property type="term" value="F:triacylglycerol lipase activity"/>
    <property type="evidence" value="ECO:0007669"/>
    <property type="project" value="UniProtKB-EC"/>
</dbReference>
<dbReference type="InterPro" id="IPR050805">
    <property type="entry name" value="ATG15_Lipase"/>
</dbReference>
<dbReference type="GO" id="GO:0034727">
    <property type="term" value="P:piecemeal microautophagy of the nucleus"/>
    <property type="evidence" value="ECO:0007669"/>
    <property type="project" value="TreeGrafter"/>
</dbReference>
<dbReference type="GO" id="GO:0034496">
    <property type="term" value="P:multivesicular body membrane disassembly"/>
    <property type="evidence" value="ECO:0007669"/>
    <property type="project" value="TreeGrafter"/>
</dbReference>
<dbReference type="SUPFAM" id="SSF53474">
    <property type="entry name" value="alpha/beta-Hydrolases"/>
    <property type="match status" value="1"/>
</dbReference>
<keyword evidence="16" id="KW-0325">Glycoprotein</keyword>
<comment type="caution">
    <text evidence="22">The sequence shown here is derived from an EMBL/GenBank/DDBJ whole genome shotgun (WGS) entry which is preliminary data.</text>
</comment>
<evidence type="ECO:0000256" key="9">
    <source>
        <dbReference type="ARBA" id="ARBA00022801"/>
    </source>
</evidence>
<evidence type="ECO:0000256" key="10">
    <source>
        <dbReference type="ARBA" id="ARBA00022963"/>
    </source>
</evidence>
<dbReference type="GO" id="GO:0032585">
    <property type="term" value="C:multivesicular body membrane"/>
    <property type="evidence" value="ECO:0007669"/>
    <property type="project" value="UniProtKB-SubCell"/>
</dbReference>
<keyword evidence="20" id="KW-0732">Signal</keyword>
<keyword evidence="23" id="KW-1185">Reference proteome</keyword>
<protein>
    <recommendedName>
        <fullName evidence="6">triacylglycerol lipase</fullName>
        <ecNumber evidence="6">3.1.1.3</ecNumber>
    </recommendedName>
    <alternativeName>
        <fullName evidence="18">Autophagy-related protein 15</fullName>
    </alternativeName>
</protein>
<feature type="domain" description="Fungal lipase-type" evidence="21">
    <location>
        <begin position="278"/>
        <end position="326"/>
    </location>
</feature>
<keyword evidence="9" id="KW-0378">Hydrolase</keyword>
<evidence type="ECO:0000256" key="6">
    <source>
        <dbReference type="ARBA" id="ARBA00013279"/>
    </source>
</evidence>
<feature type="region of interest" description="Disordered" evidence="19">
    <location>
        <begin position="39"/>
        <end position="63"/>
    </location>
</feature>
<comment type="similarity">
    <text evidence="4">Belongs to the AB hydrolase superfamily. Lipase family.</text>
</comment>
<dbReference type="Proteomes" id="UP000799439">
    <property type="component" value="Unassembled WGS sequence"/>
</dbReference>
<dbReference type="AlphaFoldDB" id="A0A9P4J5Z5"/>
<evidence type="ECO:0000256" key="12">
    <source>
        <dbReference type="ARBA" id="ARBA00022989"/>
    </source>
</evidence>
<evidence type="ECO:0000256" key="11">
    <source>
        <dbReference type="ARBA" id="ARBA00022968"/>
    </source>
</evidence>
<accession>A0A9P4J5Z5</accession>
<evidence type="ECO:0000256" key="3">
    <source>
        <dbReference type="ARBA" id="ARBA00004343"/>
    </source>
</evidence>
<keyword evidence="8" id="KW-0967">Endosome</keyword>
<feature type="chain" id="PRO_5040478367" description="triacylglycerol lipase" evidence="20">
    <location>
        <begin position="27"/>
        <end position="541"/>
    </location>
</feature>
<dbReference type="GO" id="GO:0004620">
    <property type="term" value="F:phospholipase activity"/>
    <property type="evidence" value="ECO:0007669"/>
    <property type="project" value="TreeGrafter"/>
</dbReference>
<dbReference type="GO" id="GO:0006660">
    <property type="term" value="P:phosphatidylserine catabolic process"/>
    <property type="evidence" value="ECO:0007669"/>
    <property type="project" value="TreeGrafter"/>
</dbReference>
<keyword evidence="10" id="KW-0442">Lipid degradation</keyword>
<evidence type="ECO:0000256" key="7">
    <source>
        <dbReference type="ARBA" id="ARBA00022692"/>
    </source>
</evidence>
<evidence type="ECO:0000256" key="20">
    <source>
        <dbReference type="SAM" id="SignalP"/>
    </source>
</evidence>
<evidence type="ECO:0000256" key="5">
    <source>
        <dbReference type="ARBA" id="ARBA00011137"/>
    </source>
</evidence>
<evidence type="ECO:0000256" key="15">
    <source>
        <dbReference type="ARBA" id="ARBA00023136"/>
    </source>
</evidence>
<evidence type="ECO:0000313" key="22">
    <source>
        <dbReference type="EMBL" id="KAF2156022.1"/>
    </source>
</evidence>
<dbReference type="GO" id="GO:0046461">
    <property type="term" value="P:neutral lipid catabolic process"/>
    <property type="evidence" value="ECO:0007669"/>
    <property type="project" value="TreeGrafter"/>
</dbReference>
<evidence type="ECO:0000256" key="1">
    <source>
        <dbReference type="ARBA" id="ARBA00001024"/>
    </source>
</evidence>
<sequence>MIMLSPYSLTLVCLLVASLFSAPSEAARRREQRELDANQVILRLDTGPESGDRRSQPRRDLGRREFTLRHVYHHGTHKHPQLHRYLDIPKHARLKVLDDDGQTHIAPQSFSVRSVSMSIQRMVDRTKLNLDQILDLAESHGKPITLPPNAWTVEDIPGPNFTDKATVVNLARMAANSYVMEPGTGDWKDIGGNFNYSDSFGWELDGLRGHIYADKTNSTVVIAIKGTSKALFDGTEPETNDKDNDNLFGSCCCGQGGRFFWKQVCDCMTSMYTCNSTCVEKSLRKKNRYYSAVRDLYHEVTKRYPDADVWATGHSLGGVVSALLGLTYGLPVMTYEAYPDALAASRLGLPVPPGYRIGSHQTRTDLGIYHYGHTADPVFMGSCNSAFSSCTLYGYAMESLCHTGKTCQYDTVNDLGWQVGIATHSILDVIENVLEKYDDVPACEADLDCSDCYKWRFFKSNETSRPPPITSTTTSETATRTEVCKTPGWWTCLDESTTSTVPTTSTSSESTSTCKTPGWWGCLDVTTTTTTTSCTITSTVT</sequence>
<evidence type="ECO:0000256" key="19">
    <source>
        <dbReference type="SAM" id="MobiDB-lite"/>
    </source>
</evidence>
<dbReference type="Gene3D" id="3.40.50.1820">
    <property type="entry name" value="alpha/beta hydrolase"/>
    <property type="match status" value="1"/>
</dbReference>
<keyword evidence="11" id="KW-0735">Signal-anchor</keyword>
<dbReference type="InterPro" id="IPR029058">
    <property type="entry name" value="AB_hydrolase_fold"/>
</dbReference>
<dbReference type="FunFam" id="3.40.50.1820:FF:000129">
    <property type="entry name" value="Autophagy related lipase Atg15, putative"/>
    <property type="match status" value="1"/>
</dbReference>
<comment type="catalytic activity">
    <reaction evidence="1">
        <text>a triacylglycerol + H2O = a diacylglycerol + a fatty acid + H(+)</text>
        <dbReference type="Rhea" id="RHEA:12044"/>
        <dbReference type="ChEBI" id="CHEBI:15377"/>
        <dbReference type="ChEBI" id="CHEBI:15378"/>
        <dbReference type="ChEBI" id="CHEBI:17855"/>
        <dbReference type="ChEBI" id="CHEBI:18035"/>
        <dbReference type="ChEBI" id="CHEBI:28868"/>
        <dbReference type="EC" id="3.1.1.3"/>
    </reaction>
</comment>
<feature type="compositionally biased region" description="Basic and acidic residues" evidence="19">
    <location>
        <begin position="50"/>
        <end position="63"/>
    </location>
</feature>
<keyword evidence="14" id="KW-0443">Lipid metabolism</keyword>
<evidence type="ECO:0000256" key="14">
    <source>
        <dbReference type="ARBA" id="ARBA00023098"/>
    </source>
</evidence>
<comment type="subcellular location">
    <subcellularLocation>
        <location evidence="3">Endosome</location>
        <location evidence="3">Multivesicular body membrane</location>
        <topology evidence="3">Single-pass type II membrane protein</topology>
    </subcellularLocation>
    <subcellularLocation>
        <location evidence="2">Prevacuolar compartment membrane</location>
        <topology evidence="2">Single-pass type II membrane protein</topology>
    </subcellularLocation>
</comment>
<comment type="subunit">
    <text evidence="5">Binds to both phosphatidylinositol (PI) and phosphatidylinositol 3,5-bisphosphate (PIP2).</text>
</comment>
<evidence type="ECO:0000256" key="17">
    <source>
        <dbReference type="ARBA" id="ARBA00024663"/>
    </source>
</evidence>
<gene>
    <name evidence="22" type="ORF">K461DRAFT_265475</name>
</gene>
<reference evidence="22" key="1">
    <citation type="journal article" date="2020" name="Stud. Mycol.">
        <title>101 Dothideomycetes genomes: a test case for predicting lifestyles and emergence of pathogens.</title>
        <authorList>
            <person name="Haridas S."/>
            <person name="Albert R."/>
            <person name="Binder M."/>
            <person name="Bloem J."/>
            <person name="Labutti K."/>
            <person name="Salamov A."/>
            <person name="Andreopoulos B."/>
            <person name="Baker S."/>
            <person name="Barry K."/>
            <person name="Bills G."/>
            <person name="Bluhm B."/>
            <person name="Cannon C."/>
            <person name="Castanera R."/>
            <person name="Culley D."/>
            <person name="Daum C."/>
            <person name="Ezra D."/>
            <person name="Gonzalez J."/>
            <person name="Henrissat B."/>
            <person name="Kuo A."/>
            <person name="Liang C."/>
            <person name="Lipzen A."/>
            <person name="Lutzoni F."/>
            <person name="Magnuson J."/>
            <person name="Mondo S."/>
            <person name="Nolan M."/>
            <person name="Ohm R."/>
            <person name="Pangilinan J."/>
            <person name="Park H.-J."/>
            <person name="Ramirez L."/>
            <person name="Alfaro M."/>
            <person name="Sun H."/>
            <person name="Tritt A."/>
            <person name="Yoshinaga Y."/>
            <person name="Zwiers L.-H."/>
            <person name="Turgeon B."/>
            <person name="Goodwin S."/>
            <person name="Spatafora J."/>
            <person name="Crous P."/>
            <person name="Grigoriev I."/>
        </authorList>
    </citation>
    <scope>NUCLEOTIDE SEQUENCE</scope>
    <source>
        <strain evidence="22">CBS 260.36</strain>
    </source>
</reference>
<evidence type="ECO:0000256" key="2">
    <source>
        <dbReference type="ARBA" id="ARBA00004270"/>
    </source>
</evidence>
<dbReference type="OrthoDB" id="58570at2759"/>
<keyword evidence="15" id="KW-0472">Membrane</keyword>
<dbReference type="EMBL" id="ML996082">
    <property type="protein sequence ID" value="KAF2156022.1"/>
    <property type="molecule type" value="Genomic_DNA"/>
</dbReference>
<organism evidence="22 23">
    <name type="scientific">Myriangium duriaei CBS 260.36</name>
    <dbReference type="NCBI Taxonomy" id="1168546"/>
    <lineage>
        <taxon>Eukaryota</taxon>
        <taxon>Fungi</taxon>
        <taxon>Dikarya</taxon>
        <taxon>Ascomycota</taxon>
        <taxon>Pezizomycotina</taxon>
        <taxon>Dothideomycetes</taxon>
        <taxon>Dothideomycetidae</taxon>
        <taxon>Myriangiales</taxon>
        <taxon>Myriangiaceae</taxon>
        <taxon>Myriangium</taxon>
    </lineage>
</organism>
<name>A0A9P4J5Z5_9PEZI</name>
<comment type="function">
    <text evidence="17">Lipase which is essential for lysis of subvacuolar cytoplasm to vacuole targeted bodies and intravacuolar autophagic bodies. Involved in the lysis of intravacuolar multivesicular body (MVB) vesicles. The intravacuolar membrane disintegration by ATG15 is critical to life span extension.</text>
</comment>
<dbReference type="PANTHER" id="PTHR47175:SF2">
    <property type="entry name" value="LIPASE ATG15-RELATED"/>
    <property type="match status" value="1"/>
</dbReference>
<dbReference type="EC" id="3.1.1.3" evidence="6"/>
<dbReference type="InterPro" id="IPR002921">
    <property type="entry name" value="Fungal_lipase-type"/>
</dbReference>
<evidence type="ECO:0000256" key="4">
    <source>
        <dbReference type="ARBA" id="ARBA00010701"/>
    </source>
</evidence>
<proteinExistence type="inferred from homology"/>
<evidence type="ECO:0000256" key="18">
    <source>
        <dbReference type="ARBA" id="ARBA00029828"/>
    </source>
</evidence>
<evidence type="ECO:0000256" key="8">
    <source>
        <dbReference type="ARBA" id="ARBA00022753"/>
    </source>
</evidence>
<evidence type="ECO:0000259" key="21">
    <source>
        <dbReference type="Pfam" id="PF01764"/>
    </source>
</evidence>
<keyword evidence="13" id="KW-0072">Autophagy</keyword>
<dbReference type="GO" id="GO:0005775">
    <property type="term" value="C:vacuolar lumen"/>
    <property type="evidence" value="ECO:0007669"/>
    <property type="project" value="TreeGrafter"/>
</dbReference>
<keyword evidence="12" id="KW-1133">Transmembrane helix</keyword>
<evidence type="ECO:0000313" key="23">
    <source>
        <dbReference type="Proteomes" id="UP000799439"/>
    </source>
</evidence>
<keyword evidence="7" id="KW-0812">Transmembrane</keyword>
<dbReference type="CDD" id="cd00519">
    <property type="entry name" value="Lipase_3"/>
    <property type="match status" value="1"/>
</dbReference>